<dbReference type="GO" id="GO:0071014">
    <property type="term" value="C:post-mRNA release spliceosomal complex"/>
    <property type="evidence" value="ECO:0007669"/>
    <property type="project" value="TreeGrafter"/>
</dbReference>
<proteinExistence type="predicted"/>
<dbReference type="PANTHER" id="PTHR31551">
    <property type="entry name" value="PRE-MRNA-SPLICING FACTOR CWF18"/>
    <property type="match status" value="1"/>
</dbReference>
<keyword evidence="2" id="KW-1185">Reference proteome</keyword>
<sequence>MEEEARKRKERLAEFRKRKLGSTSDKSDRVLSFRSYTPNDEKLKENVNIVTPDDIGETVESETKHIPKETLEKAAIKEKEEVDLFNLAPKKPNWDLKRDVEKKLEKLDRRTKRAILEIIRERLMSENGDKTSHLAEVVANAEAQQKLDAEED</sequence>
<dbReference type="EMBL" id="JABAYA010000084">
    <property type="protein sequence ID" value="KAF7726086.1"/>
    <property type="molecule type" value="Genomic_DNA"/>
</dbReference>
<dbReference type="Proteomes" id="UP000605846">
    <property type="component" value="Unassembled WGS sequence"/>
</dbReference>
<reference evidence="1" key="1">
    <citation type="submission" date="2020-01" db="EMBL/GenBank/DDBJ databases">
        <title>Genome Sequencing of Three Apophysomyces-Like Fungal Strains Confirms a Novel Fungal Genus in the Mucoromycota with divergent Burkholderia-like Endosymbiotic Bacteria.</title>
        <authorList>
            <person name="Stajich J.E."/>
            <person name="Macias A.M."/>
            <person name="Carter-House D."/>
            <person name="Lovett B."/>
            <person name="Kasson L.R."/>
            <person name="Berry K."/>
            <person name="Grigoriev I."/>
            <person name="Chang Y."/>
            <person name="Spatafora J."/>
            <person name="Kasson M.T."/>
        </authorList>
    </citation>
    <scope>NUCLEOTIDE SEQUENCE</scope>
    <source>
        <strain evidence="1">NRRL A-21654</strain>
    </source>
</reference>
<evidence type="ECO:0000313" key="1">
    <source>
        <dbReference type="EMBL" id="KAF7726086.1"/>
    </source>
</evidence>
<organism evidence="1 2">
    <name type="scientific">Apophysomyces ossiformis</name>
    <dbReference type="NCBI Taxonomy" id="679940"/>
    <lineage>
        <taxon>Eukaryota</taxon>
        <taxon>Fungi</taxon>
        <taxon>Fungi incertae sedis</taxon>
        <taxon>Mucoromycota</taxon>
        <taxon>Mucoromycotina</taxon>
        <taxon>Mucoromycetes</taxon>
        <taxon>Mucorales</taxon>
        <taxon>Mucorineae</taxon>
        <taxon>Mucoraceae</taxon>
        <taxon>Apophysomyces</taxon>
    </lineage>
</organism>
<name>A0A8H7BMD5_9FUNG</name>
<evidence type="ECO:0000313" key="2">
    <source>
        <dbReference type="Proteomes" id="UP000605846"/>
    </source>
</evidence>
<dbReference type="InterPro" id="IPR013169">
    <property type="entry name" value="mRNA_splic_Cwf18-like"/>
</dbReference>
<accession>A0A8H7BMD5</accession>
<dbReference type="PANTHER" id="PTHR31551:SF1">
    <property type="entry name" value="COILED-COIL DOMAIN-CONTAINING PROTEIN 12"/>
    <property type="match status" value="1"/>
</dbReference>
<dbReference type="AlphaFoldDB" id="A0A8H7BMD5"/>
<dbReference type="GO" id="GO:0005684">
    <property type="term" value="C:U2-type spliceosomal complex"/>
    <property type="evidence" value="ECO:0007669"/>
    <property type="project" value="TreeGrafter"/>
</dbReference>
<protein>
    <submittedName>
        <fullName evidence="1">Coiled-coil domain-containing protein 12</fullName>
    </submittedName>
</protein>
<dbReference type="OrthoDB" id="10261348at2759"/>
<gene>
    <name evidence="1" type="primary">CCDC12</name>
    <name evidence="1" type="ORF">EC973_009060</name>
</gene>
<comment type="caution">
    <text evidence="1">The sequence shown here is derived from an EMBL/GenBank/DDBJ whole genome shotgun (WGS) entry which is preliminary data.</text>
</comment>
<dbReference type="Pfam" id="PF08315">
    <property type="entry name" value="cwf18"/>
    <property type="match status" value="1"/>
</dbReference>